<dbReference type="Proteomes" id="UP000799441">
    <property type="component" value="Unassembled WGS sequence"/>
</dbReference>
<feature type="compositionally biased region" description="Low complexity" evidence="7">
    <location>
        <begin position="366"/>
        <end position="385"/>
    </location>
</feature>
<comment type="caution">
    <text evidence="8">The sequence shown here is derived from an EMBL/GenBank/DDBJ whole genome shotgun (WGS) entry which is preliminary data.</text>
</comment>
<keyword evidence="3" id="KW-0805">Transcription regulation</keyword>
<gene>
    <name evidence="8" type="ORF">K431DRAFT_231753</name>
</gene>
<reference evidence="8" key="1">
    <citation type="journal article" date="2020" name="Stud. Mycol.">
        <title>101 Dothideomycetes genomes: a test case for predicting lifestyles and emergence of pathogens.</title>
        <authorList>
            <person name="Haridas S."/>
            <person name="Albert R."/>
            <person name="Binder M."/>
            <person name="Bloem J."/>
            <person name="Labutti K."/>
            <person name="Salamov A."/>
            <person name="Andreopoulos B."/>
            <person name="Baker S."/>
            <person name="Barry K."/>
            <person name="Bills G."/>
            <person name="Bluhm B."/>
            <person name="Cannon C."/>
            <person name="Castanera R."/>
            <person name="Culley D."/>
            <person name="Daum C."/>
            <person name="Ezra D."/>
            <person name="Gonzalez J."/>
            <person name="Henrissat B."/>
            <person name="Kuo A."/>
            <person name="Liang C."/>
            <person name="Lipzen A."/>
            <person name="Lutzoni F."/>
            <person name="Magnuson J."/>
            <person name="Mondo S."/>
            <person name="Nolan M."/>
            <person name="Ohm R."/>
            <person name="Pangilinan J."/>
            <person name="Park H.-J."/>
            <person name="Ramirez L."/>
            <person name="Alfaro M."/>
            <person name="Sun H."/>
            <person name="Tritt A."/>
            <person name="Yoshinaga Y."/>
            <person name="Zwiers L.-H."/>
            <person name="Turgeon B."/>
            <person name="Goodwin S."/>
            <person name="Spatafora J."/>
            <person name="Crous P."/>
            <person name="Grigoriev I."/>
        </authorList>
    </citation>
    <scope>NUCLEOTIDE SEQUENCE</scope>
    <source>
        <strain evidence="8">CBS 116435</strain>
    </source>
</reference>
<evidence type="ECO:0000256" key="2">
    <source>
        <dbReference type="ARBA" id="ARBA00022833"/>
    </source>
</evidence>
<name>A0A9P4Q4R5_9PEZI</name>
<dbReference type="EMBL" id="MU003832">
    <property type="protein sequence ID" value="KAF2717997.1"/>
    <property type="molecule type" value="Genomic_DNA"/>
</dbReference>
<keyword evidence="9" id="KW-1185">Reference proteome</keyword>
<dbReference type="PANTHER" id="PTHR36206:SF12">
    <property type="entry name" value="ASPERCRYPTIN BIOSYNTHESIS CLUSTER-SPECIFIC TRANSCRIPTION REGULATOR ATNN-RELATED"/>
    <property type="match status" value="1"/>
</dbReference>
<evidence type="ECO:0008006" key="10">
    <source>
        <dbReference type="Google" id="ProtNLM"/>
    </source>
</evidence>
<evidence type="ECO:0000256" key="4">
    <source>
        <dbReference type="ARBA" id="ARBA00023125"/>
    </source>
</evidence>
<evidence type="ECO:0000256" key="1">
    <source>
        <dbReference type="ARBA" id="ARBA00022723"/>
    </source>
</evidence>
<protein>
    <recommendedName>
        <fullName evidence="10">Transcription factor domain-containing protein</fullName>
    </recommendedName>
</protein>
<evidence type="ECO:0000256" key="6">
    <source>
        <dbReference type="ARBA" id="ARBA00023242"/>
    </source>
</evidence>
<keyword evidence="6" id="KW-0539">Nucleus</keyword>
<evidence type="ECO:0000313" key="8">
    <source>
        <dbReference type="EMBL" id="KAF2717997.1"/>
    </source>
</evidence>
<feature type="region of interest" description="Disordered" evidence="7">
    <location>
        <begin position="366"/>
        <end position="393"/>
    </location>
</feature>
<feature type="non-terminal residue" evidence="8">
    <location>
        <position position="1"/>
    </location>
</feature>
<sequence length="460" mass="51907">QWPGSWRERRGLHMFVEFAMAPSLAGLFQSGFWHRLVLQACFFSKAVYHMGAAIGSLHEQAIKSSRGIEDPHASAFALQQYDRSIKLLTCDRPSMGNGTSAVDPGEMLITCILFACFEAMQGKTQQAIFHAMQSRSLLKACEIDERPPYLQLVAPNDVIPIVRRLEMQSKALQGRDTKPSDTTGESVLPCIETIHSLEHAHDTLLNVYTRLGCFCQDVRLEWNPDNMVAAMQEKQRVYVPWLQQWETSFVDFLFRYSNALSTHDMQRAKVLKANHLMSSILAKTDQGSSTYWSDVSHVYEADFRAIVDLSASILNTFTIFPFGGVTSQRFPYLVYGLWVTEPLFFTMSRCDIPEIQRQAAGLLAGMPTSTSTSASSSQRRGSTMSHRSDSDYSALHDQMSNNEWINFARNTRLDAAMATYFGKLPLDSIERPPIYQDALDHFASIVRPDEVECAFDMLQS</sequence>
<dbReference type="AlphaFoldDB" id="A0A9P4Q4R5"/>
<keyword evidence="5" id="KW-0804">Transcription</keyword>
<organism evidence="8 9">
    <name type="scientific">Polychaeton citri CBS 116435</name>
    <dbReference type="NCBI Taxonomy" id="1314669"/>
    <lineage>
        <taxon>Eukaryota</taxon>
        <taxon>Fungi</taxon>
        <taxon>Dikarya</taxon>
        <taxon>Ascomycota</taxon>
        <taxon>Pezizomycotina</taxon>
        <taxon>Dothideomycetes</taxon>
        <taxon>Dothideomycetidae</taxon>
        <taxon>Capnodiales</taxon>
        <taxon>Capnodiaceae</taxon>
        <taxon>Polychaeton</taxon>
    </lineage>
</organism>
<dbReference type="PANTHER" id="PTHR36206">
    <property type="entry name" value="ASPERCRYPTIN BIOSYNTHESIS CLUSTER-SPECIFIC TRANSCRIPTION REGULATOR ATNN-RELATED"/>
    <property type="match status" value="1"/>
</dbReference>
<dbReference type="GO" id="GO:0046872">
    <property type="term" value="F:metal ion binding"/>
    <property type="evidence" value="ECO:0007669"/>
    <property type="project" value="UniProtKB-KW"/>
</dbReference>
<keyword evidence="1" id="KW-0479">Metal-binding</keyword>
<accession>A0A9P4Q4R5</accession>
<evidence type="ECO:0000256" key="7">
    <source>
        <dbReference type="SAM" id="MobiDB-lite"/>
    </source>
</evidence>
<dbReference type="InterPro" id="IPR052360">
    <property type="entry name" value="Transcr_Regulatory_Proteins"/>
</dbReference>
<evidence type="ECO:0000256" key="3">
    <source>
        <dbReference type="ARBA" id="ARBA00023015"/>
    </source>
</evidence>
<keyword evidence="2" id="KW-0862">Zinc</keyword>
<dbReference type="GO" id="GO:0003677">
    <property type="term" value="F:DNA binding"/>
    <property type="evidence" value="ECO:0007669"/>
    <property type="project" value="UniProtKB-KW"/>
</dbReference>
<proteinExistence type="predicted"/>
<evidence type="ECO:0000256" key="5">
    <source>
        <dbReference type="ARBA" id="ARBA00023163"/>
    </source>
</evidence>
<evidence type="ECO:0000313" key="9">
    <source>
        <dbReference type="Proteomes" id="UP000799441"/>
    </source>
</evidence>
<keyword evidence="4" id="KW-0238">DNA-binding</keyword>
<dbReference type="OrthoDB" id="3598904at2759"/>